<evidence type="ECO:0000313" key="1">
    <source>
        <dbReference type="EMBL" id="CAD8125261.1"/>
    </source>
</evidence>
<evidence type="ECO:0000313" key="2">
    <source>
        <dbReference type="Proteomes" id="UP000692954"/>
    </source>
</evidence>
<gene>
    <name evidence="1" type="ORF">PSON_ATCC_30995.1.T1570097</name>
</gene>
<sequence>MELKKGEKVKYIKDGEIRKIESINDMMKELRYRVELIAGGICNYYNNKIGIYRNILEKIKSILQRIIFDGIKL</sequence>
<proteinExistence type="predicted"/>
<protein>
    <submittedName>
        <fullName evidence="1">Uncharacterized protein</fullName>
    </submittedName>
</protein>
<dbReference type="EMBL" id="CAJJDN010000157">
    <property type="protein sequence ID" value="CAD8125261.1"/>
    <property type="molecule type" value="Genomic_DNA"/>
</dbReference>
<accession>A0A8S1RAK5</accession>
<dbReference type="Proteomes" id="UP000692954">
    <property type="component" value="Unassembled WGS sequence"/>
</dbReference>
<dbReference type="AlphaFoldDB" id="A0A8S1RAK5"/>
<organism evidence="1 2">
    <name type="scientific">Paramecium sonneborni</name>
    <dbReference type="NCBI Taxonomy" id="65129"/>
    <lineage>
        <taxon>Eukaryota</taxon>
        <taxon>Sar</taxon>
        <taxon>Alveolata</taxon>
        <taxon>Ciliophora</taxon>
        <taxon>Intramacronucleata</taxon>
        <taxon>Oligohymenophorea</taxon>
        <taxon>Peniculida</taxon>
        <taxon>Parameciidae</taxon>
        <taxon>Paramecium</taxon>
    </lineage>
</organism>
<name>A0A8S1RAK5_9CILI</name>
<keyword evidence="2" id="KW-1185">Reference proteome</keyword>
<reference evidence="1" key="1">
    <citation type="submission" date="2021-01" db="EMBL/GenBank/DDBJ databases">
        <authorList>
            <consortium name="Genoscope - CEA"/>
            <person name="William W."/>
        </authorList>
    </citation>
    <scope>NUCLEOTIDE SEQUENCE</scope>
</reference>
<comment type="caution">
    <text evidence="1">The sequence shown here is derived from an EMBL/GenBank/DDBJ whole genome shotgun (WGS) entry which is preliminary data.</text>
</comment>